<dbReference type="EMBL" id="DXCM01000033">
    <property type="protein sequence ID" value="HIY92369.1"/>
    <property type="molecule type" value="Genomic_DNA"/>
</dbReference>
<proteinExistence type="predicted"/>
<reference evidence="1" key="2">
    <citation type="submission" date="2021-04" db="EMBL/GenBank/DDBJ databases">
        <authorList>
            <person name="Gilroy R."/>
        </authorList>
    </citation>
    <scope>NUCLEOTIDE SEQUENCE</scope>
    <source>
        <strain evidence="1">3204</strain>
    </source>
</reference>
<name>A0A9D2CLY2_9LACO</name>
<dbReference type="AlphaFoldDB" id="A0A9D2CLY2"/>
<gene>
    <name evidence="1" type="ORF">H9820_05425</name>
</gene>
<comment type="caution">
    <text evidence="1">The sequence shown here is derived from an EMBL/GenBank/DDBJ whole genome shotgun (WGS) entry which is preliminary data.</text>
</comment>
<sequence>MRILKGYSKRERKELEEAKDNNFDNAIDLIRGIAIDDDDCTSLNNKYMNECSEEDNQLAKDIVDFYCGNAKFPEQKYVLETTTPHSSAHTYIKGILGSTYGGIGAADEIKTTSNKEEALVLSKNAIEQKLGGKYMAFAVPVEDDDE</sequence>
<accession>A0A9D2CLY2</accession>
<evidence type="ECO:0000313" key="1">
    <source>
        <dbReference type="EMBL" id="HIY92369.1"/>
    </source>
</evidence>
<evidence type="ECO:0000313" key="2">
    <source>
        <dbReference type="Proteomes" id="UP000824013"/>
    </source>
</evidence>
<organism evidence="1 2">
    <name type="scientific">Candidatus Companilactobacillus pullicola</name>
    <dbReference type="NCBI Taxonomy" id="2838523"/>
    <lineage>
        <taxon>Bacteria</taxon>
        <taxon>Bacillati</taxon>
        <taxon>Bacillota</taxon>
        <taxon>Bacilli</taxon>
        <taxon>Lactobacillales</taxon>
        <taxon>Lactobacillaceae</taxon>
        <taxon>Companilactobacillus</taxon>
    </lineage>
</organism>
<dbReference type="Proteomes" id="UP000824013">
    <property type="component" value="Unassembled WGS sequence"/>
</dbReference>
<evidence type="ECO:0008006" key="3">
    <source>
        <dbReference type="Google" id="ProtNLM"/>
    </source>
</evidence>
<reference evidence="1" key="1">
    <citation type="journal article" date="2021" name="PeerJ">
        <title>Extensive microbial diversity within the chicken gut microbiome revealed by metagenomics and culture.</title>
        <authorList>
            <person name="Gilroy R."/>
            <person name="Ravi A."/>
            <person name="Getino M."/>
            <person name="Pursley I."/>
            <person name="Horton D.L."/>
            <person name="Alikhan N.F."/>
            <person name="Baker D."/>
            <person name="Gharbi K."/>
            <person name="Hall N."/>
            <person name="Watson M."/>
            <person name="Adriaenssens E.M."/>
            <person name="Foster-Nyarko E."/>
            <person name="Jarju S."/>
            <person name="Secka A."/>
            <person name="Antonio M."/>
            <person name="Oren A."/>
            <person name="Chaudhuri R.R."/>
            <person name="La Ragione R."/>
            <person name="Hildebrand F."/>
            <person name="Pallen M.J."/>
        </authorList>
    </citation>
    <scope>NUCLEOTIDE SEQUENCE</scope>
    <source>
        <strain evidence="1">3204</strain>
    </source>
</reference>
<protein>
    <recommendedName>
        <fullName evidence="3">DUF1642 domain-containing protein</fullName>
    </recommendedName>
</protein>